<proteinExistence type="predicted"/>
<dbReference type="GO" id="GO:0005829">
    <property type="term" value="C:cytosol"/>
    <property type="evidence" value="ECO:0007669"/>
    <property type="project" value="TreeGrafter"/>
</dbReference>
<feature type="compositionally biased region" description="Low complexity" evidence="1">
    <location>
        <begin position="88"/>
        <end position="98"/>
    </location>
</feature>
<dbReference type="RefSeq" id="WP_042083187.1">
    <property type="nucleotide sequence ID" value="NZ_BKCN01000003.1"/>
</dbReference>
<dbReference type="AlphaFoldDB" id="A0A5A7N624"/>
<dbReference type="PANTHER" id="PTHR38040">
    <property type="entry name" value="UBIQUINONE BIOSYNTHESIS ACCESSORY FACTOR UBIK"/>
    <property type="match status" value="1"/>
</dbReference>
<accession>A0A5A7N624</accession>
<dbReference type="Proteomes" id="UP000324996">
    <property type="component" value="Unassembled WGS sequence"/>
</dbReference>
<keyword evidence="3" id="KW-1185">Reference proteome</keyword>
<dbReference type="PANTHER" id="PTHR38040:SF1">
    <property type="entry name" value="UBIQUINONE BIOSYNTHESIS ACCESSORY FACTOR UBIK"/>
    <property type="match status" value="1"/>
</dbReference>
<feature type="compositionally biased region" description="Polar residues" evidence="1">
    <location>
        <begin position="111"/>
        <end position="129"/>
    </location>
</feature>
<evidence type="ECO:0000313" key="3">
    <source>
        <dbReference type="Proteomes" id="UP000324996"/>
    </source>
</evidence>
<evidence type="ECO:0000313" key="2">
    <source>
        <dbReference type="EMBL" id="GER03164.1"/>
    </source>
</evidence>
<protein>
    <recommendedName>
        <fullName evidence="4">Pyrroline-5-carboxylate reductase</fullName>
    </recommendedName>
</protein>
<sequence length="129" mass="13706">MQTDNRFFDDLAKLATGAAGALTSVRSEAEGAVRAFLDRRLGELDLVTREEFDAVKEMAAKARAENDRLNDRLKALEDRLAEMSAQSGPKKPATTAGKAADKPVQAKPATGKTSANKTAGTRSTGPKTD</sequence>
<comment type="caution">
    <text evidence="2">The sequence shown here is derived from an EMBL/GenBank/DDBJ whole genome shotgun (WGS) entry which is preliminary data.</text>
</comment>
<dbReference type="InterPro" id="IPR007475">
    <property type="entry name" value="UbiK"/>
</dbReference>
<name>A0A5A7N624_9PROT</name>
<gene>
    <name evidence="2" type="ORF">JCM17846_08460</name>
</gene>
<feature type="region of interest" description="Disordered" evidence="1">
    <location>
        <begin position="79"/>
        <end position="129"/>
    </location>
</feature>
<dbReference type="EMBL" id="BKCN01000003">
    <property type="protein sequence ID" value="GER03164.1"/>
    <property type="molecule type" value="Genomic_DNA"/>
</dbReference>
<evidence type="ECO:0000256" key="1">
    <source>
        <dbReference type="SAM" id="MobiDB-lite"/>
    </source>
</evidence>
<dbReference type="Pfam" id="PF04380">
    <property type="entry name" value="BMFP"/>
    <property type="match status" value="1"/>
</dbReference>
<evidence type="ECO:0008006" key="4">
    <source>
        <dbReference type="Google" id="ProtNLM"/>
    </source>
</evidence>
<organism evidence="2 3">
    <name type="scientific">Iodidimonas nitroreducens</name>
    <dbReference type="NCBI Taxonomy" id="1236968"/>
    <lineage>
        <taxon>Bacteria</taxon>
        <taxon>Pseudomonadati</taxon>
        <taxon>Pseudomonadota</taxon>
        <taxon>Alphaproteobacteria</taxon>
        <taxon>Iodidimonadales</taxon>
        <taxon>Iodidimonadaceae</taxon>
        <taxon>Iodidimonas</taxon>
    </lineage>
</organism>
<reference evidence="2 3" key="1">
    <citation type="submission" date="2019-09" db="EMBL/GenBank/DDBJ databases">
        <title>NBRP : Genome information of microbial organism related human and environment.</title>
        <authorList>
            <person name="Hattori M."/>
            <person name="Oshima K."/>
            <person name="Inaba H."/>
            <person name="Suda W."/>
            <person name="Sakamoto M."/>
            <person name="Iino T."/>
            <person name="Kitahara M."/>
            <person name="Oshida Y."/>
            <person name="Iida T."/>
            <person name="Kudo T."/>
            <person name="Itoh T."/>
            <person name="Ohkuma M."/>
        </authorList>
    </citation>
    <scope>NUCLEOTIDE SEQUENCE [LARGE SCALE GENOMIC DNA]</scope>
    <source>
        <strain evidence="2 3">Q-1</strain>
    </source>
</reference>